<dbReference type="OrthoDB" id="1448121at2"/>
<dbReference type="InterPro" id="IPR025347">
    <property type="entry name" value="DUF4251"/>
</dbReference>
<sequence length="167" mass="18681">MRTPMKLYIKYLTIIIALFLLQSCGSSADTTKIAETKALIESGEFKIEHDWLNPMAGGRINLIGNPNFIRFKKDSVNLFLPFFGERFSGGGYNSEGGIIYNGPLQDFEISSGRNNSQVIKFSTDQGTENLNFTINIYPEGDVSTRVNSSQRSFISYQGKIGELKEED</sequence>
<dbReference type="Gene3D" id="2.40.128.410">
    <property type="match status" value="1"/>
</dbReference>
<dbReference type="EMBL" id="LT670848">
    <property type="protein sequence ID" value="SHM49278.1"/>
    <property type="molecule type" value="Genomic_DNA"/>
</dbReference>
<reference evidence="3" key="1">
    <citation type="submission" date="2016-11" db="EMBL/GenBank/DDBJ databases">
        <authorList>
            <person name="Varghese N."/>
            <person name="Submissions S."/>
        </authorList>
    </citation>
    <scope>NUCLEOTIDE SEQUENCE [LARGE SCALE GENOMIC DNA]</scope>
    <source>
        <strain evidence="3">ACAM 48</strain>
    </source>
</reference>
<name>A0A1M7J8M4_9FLAO</name>
<evidence type="ECO:0000313" key="3">
    <source>
        <dbReference type="Proteomes" id="UP000190235"/>
    </source>
</evidence>
<proteinExistence type="predicted"/>
<dbReference type="Pfam" id="PF14059">
    <property type="entry name" value="DUF4251"/>
    <property type="match status" value="1"/>
</dbReference>
<accession>A0A1M7J8M4</accession>
<evidence type="ECO:0000256" key="1">
    <source>
        <dbReference type="SAM" id="SignalP"/>
    </source>
</evidence>
<dbReference type="Proteomes" id="UP000190235">
    <property type="component" value="Chromosome I"/>
</dbReference>
<gene>
    <name evidence="2" type="ORF">SAMN05878281_0858</name>
</gene>
<evidence type="ECO:0000313" key="2">
    <source>
        <dbReference type="EMBL" id="SHM49278.1"/>
    </source>
</evidence>
<dbReference type="STRING" id="143223.SAMN05878281_0858"/>
<dbReference type="PROSITE" id="PS51257">
    <property type="entry name" value="PROKAR_LIPOPROTEIN"/>
    <property type="match status" value="1"/>
</dbReference>
<dbReference type="AlphaFoldDB" id="A0A1M7J8M4"/>
<feature type="signal peptide" evidence="1">
    <location>
        <begin position="1"/>
        <end position="28"/>
    </location>
</feature>
<keyword evidence="1" id="KW-0732">Signal</keyword>
<keyword evidence="3" id="KW-1185">Reference proteome</keyword>
<protein>
    <recommendedName>
        <fullName evidence="4">DUF4251 domain-containing protein</fullName>
    </recommendedName>
</protein>
<organism evidence="2 3">
    <name type="scientific">Salegentibacter salegens</name>
    <dbReference type="NCBI Taxonomy" id="143223"/>
    <lineage>
        <taxon>Bacteria</taxon>
        <taxon>Pseudomonadati</taxon>
        <taxon>Bacteroidota</taxon>
        <taxon>Flavobacteriia</taxon>
        <taxon>Flavobacteriales</taxon>
        <taxon>Flavobacteriaceae</taxon>
        <taxon>Salegentibacter</taxon>
    </lineage>
</organism>
<evidence type="ECO:0008006" key="4">
    <source>
        <dbReference type="Google" id="ProtNLM"/>
    </source>
</evidence>
<feature type="chain" id="PRO_5012771205" description="DUF4251 domain-containing protein" evidence="1">
    <location>
        <begin position="29"/>
        <end position="167"/>
    </location>
</feature>